<sequence>MKRILDGMMATMQRVKPPRMTALRDLHDAHTGPFSILIGTILSARTRDESTTKVVKELFARYKTPRELARARHRDVERIVKPIGFYRVKSRRIMEVARIIDTKYGGRVPDDLETLVGLPGVGRKTANCVLVYAFEKPAIPVDIHVHRISNRLGLVDTRTPEETEAALTKKVPKRHWLHVNDIFVMYGQNICKPVSPMCEVCGIRSLCKYYANSASLSKRESRRPAQPRQRRKTERKTAGSARGPRKGTRRSGRPSSRRAGPSSPAARKKSRTRSQSP</sequence>
<evidence type="ECO:0000256" key="9">
    <source>
        <dbReference type="ARBA" id="ARBA00023204"/>
    </source>
</evidence>
<dbReference type="GO" id="GO:0051539">
    <property type="term" value="F:4 iron, 4 sulfur cluster binding"/>
    <property type="evidence" value="ECO:0007669"/>
    <property type="project" value="UniProtKB-UniRule"/>
</dbReference>
<dbReference type="GO" id="GO:0006285">
    <property type="term" value="P:base-excision repair, AP site formation"/>
    <property type="evidence" value="ECO:0007669"/>
    <property type="project" value="TreeGrafter"/>
</dbReference>
<dbReference type="InterPro" id="IPR005759">
    <property type="entry name" value="Nth"/>
</dbReference>
<dbReference type="InterPro" id="IPR000445">
    <property type="entry name" value="HhH_motif"/>
</dbReference>
<evidence type="ECO:0000256" key="4">
    <source>
        <dbReference type="ARBA" id="ARBA00022763"/>
    </source>
</evidence>
<dbReference type="Pfam" id="PF00633">
    <property type="entry name" value="HHH"/>
    <property type="match status" value="1"/>
</dbReference>
<accession>A0RYU8</accession>
<dbReference type="KEGG" id="csy:CENSYa_1906"/>
<comment type="catalytic activity">
    <reaction evidence="12">
        <text>Hydrolyzes mismatched double-stranded DNA and polynucleotides, releasing free thymine.</text>
        <dbReference type="EC" id="3.2.2.29"/>
    </reaction>
</comment>
<comment type="function">
    <text evidence="13">DNA repair enzyme that has both DNA N-glycosylase activity and AP-lyase activity. The DNA N-glycosylase activity releases various damaged pyrimidines from DNA by cleaving the N-glycosidic bond, leaving an AP (apurinic/apyrimidinic) site. The AP-lyase activity cleaves the phosphodiester bond 3' to the AP site by a beta-elimination, leaving a 3'-terminal unsaturated sugar and a product with a terminal 5'-phosphate.</text>
</comment>
<keyword evidence="5 13" id="KW-0378">Hydrolase</keyword>
<dbReference type="GO" id="GO:0006289">
    <property type="term" value="P:nucleotide-excision repair"/>
    <property type="evidence" value="ECO:0007669"/>
    <property type="project" value="TreeGrafter"/>
</dbReference>
<keyword evidence="2 13" id="KW-0004">4Fe-4S</keyword>
<keyword evidence="7 13" id="KW-0411">Iron-sulfur</keyword>
<organism evidence="16 17">
    <name type="scientific">Cenarchaeum symbiosum (strain A)</name>
    <dbReference type="NCBI Taxonomy" id="414004"/>
    <lineage>
        <taxon>Archaea</taxon>
        <taxon>Nitrososphaerota</taxon>
        <taxon>Candidatus Cenarchaeales</taxon>
        <taxon>Candidatus Cenarchaeaceae</taxon>
        <taxon>Candidatus Cenarchaeum</taxon>
    </lineage>
</organism>
<dbReference type="AlphaFoldDB" id="A0RYU8"/>
<feature type="binding site" evidence="13">
    <location>
        <position position="198"/>
    </location>
    <ligand>
        <name>[4Fe-4S] cluster</name>
        <dbReference type="ChEBI" id="CHEBI:49883"/>
    </ligand>
</feature>
<name>A0RYU8_CENSY</name>
<dbReference type="InterPro" id="IPR004036">
    <property type="entry name" value="Endonuclease-III-like_CS2"/>
</dbReference>
<dbReference type="GO" id="GO:0140078">
    <property type="term" value="F:class I DNA-(apurinic or apyrimidinic site) endonuclease activity"/>
    <property type="evidence" value="ECO:0007669"/>
    <property type="project" value="UniProtKB-EC"/>
</dbReference>
<keyword evidence="10 13" id="KW-0456">Lyase</keyword>
<dbReference type="EC" id="4.2.99.18" evidence="13"/>
<keyword evidence="11 13" id="KW-0326">Glycosidase</keyword>
<evidence type="ECO:0000256" key="8">
    <source>
        <dbReference type="ARBA" id="ARBA00023125"/>
    </source>
</evidence>
<dbReference type="InterPro" id="IPR011257">
    <property type="entry name" value="DNA_glycosylase"/>
</dbReference>
<feature type="compositionally biased region" description="Basic residues" evidence="14">
    <location>
        <begin position="243"/>
        <end position="256"/>
    </location>
</feature>
<keyword evidence="4 13" id="KW-0227">DNA damage</keyword>
<evidence type="ECO:0000256" key="10">
    <source>
        <dbReference type="ARBA" id="ARBA00023239"/>
    </source>
</evidence>
<keyword evidence="3 13" id="KW-0479">Metal-binding</keyword>
<keyword evidence="6 13" id="KW-0408">Iron</keyword>
<evidence type="ECO:0000256" key="1">
    <source>
        <dbReference type="ARBA" id="ARBA00008343"/>
    </source>
</evidence>
<feature type="compositionally biased region" description="Basic residues" evidence="14">
    <location>
        <begin position="266"/>
        <end position="277"/>
    </location>
</feature>
<evidence type="ECO:0000256" key="11">
    <source>
        <dbReference type="ARBA" id="ARBA00023295"/>
    </source>
</evidence>
<dbReference type="GO" id="GO:0141016">
    <property type="term" value="F:G/T mismatch-specific thymine-DNA glycosylase activity"/>
    <property type="evidence" value="ECO:0007669"/>
    <property type="project" value="UniProtKB-EC"/>
</dbReference>
<feature type="binding site" evidence="13">
    <location>
        <position position="201"/>
    </location>
    <ligand>
        <name>[4Fe-4S] cluster</name>
        <dbReference type="ChEBI" id="CHEBI:49883"/>
    </ligand>
</feature>
<feature type="binding site" evidence="13">
    <location>
        <position position="191"/>
    </location>
    <ligand>
        <name>[4Fe-4S] cluster</name>
        <dbReference type="ChEBI" id="CHEBI:49883"/>
    </ligand>
</feature>
<protein>
    <recommendedName>
        <fullName evidence="13">Endonuclease III</fullName>
        <ecNumber evidence="13">4.2.99.18</ecNumber>
    </recommendedName>
    <alternativeName>
        <fullName evidence="13">DNA-(apurinic or apyrimidinic site) lyase</fullName>
    </alternativeName>
</protein>
<comment type="similarity">
    <text evidence="1 13">Belongs to the Nth/MutY family.</text>
</comment>
<evidence type="ECO:0000313" key="16">
    <source>
        <dbReference type="EMBL" id="ABK78515.1"/>
    </source>
</evidence>
<dbReference type="Pfam" id="PF00730">
    <property type="entry name" value="HhH-GPD"/>
    <property type="match status" value="1"/>
</dbReference>
<evidence type="ECO:0000256" key="3">
    <source>
        <dbReference type="ARBA" id="ARBA00022723"/>
    </source>
</evidence>
<proteinExistence type="inferred from homology"/>
<evidence type="ECO:0000256" key="7">
    <source>
        <dbReference type="ARBA" id="ARBA00023014"/>
    </source>
</evidence>
<dbReference type="SMART" id="SM00525">
    <property type="entry name" value="FES"/>
    <property type="match status" value="1"/>
</dbReference>
<dbReference type="GO" id="GO:0003677">
    <property type="term" value="F:DNA binding"/>
    <property type="evidence" value="ECO:0007669"/>
    <property type="project" value="UniProtKB-UniRule"/>
</dbReference>
<dbReference type="STRING" id="414004.CENSYa_1906"/>
<comment type="cofactor">
    <cofactor evidence="13">
        <name>[4Fe-4S] cluster</name>
        <dbReference type="ChEBI" id="CHEBI:49883"/>
    </cofactor>
    <text evidence="13">Binds 1 [4Fe-4S] cluster.</text>
</comment>
<dbReference type="SUPFAM" id="SSF48150">
    <property type="entry name" value="DNA-glycosylase"/>
    <property type="match status" value="1"/>
</dbReference>
<dbReference type="PROSITE" id="PS01155">
    <property type="entry name" value="ENDONUCLEASE_III_2"/>
    <property type="match status" value="1"/>
</dbReference>
<dbReference type="PANTHER" id="PTHR43286">
    <property type="entry name" value="ENDONUCLEASE III-LIKE PROTEIN 1"/>
    <property type="match status" value="1"/>
</dbReference>
<keyword evidence="8 13" id="KW-0238">DNA-binding</keyword>
<dbReference type="SMART" id="SM00478">
    <property type="entry name" value="ENDO3c"/>
    <property type="match status" value="1"/>
</dbReference>
<evidence type="ECO:0000256" key="6">
    <source>
        <dbReference type="ARBA" id="ARBA00023004"/>
    </source>
</evidence>
<evidence type="ECO:0000256" key="14">
    <source>
        <dbReference type="SAM" id="MobiDB-lite"/>
    </source>
</evidence>
<dbReference type="FunFam" id="1.10.1670.10:FF:000001">
    <property type="entry name" value="Endonuclease III"/>
    <property type="match status" value="1"/>
</dbReference>
<dbReference type="InterPro" id="IPR023170">
    <property type="entry name" value="HhH_base_excis_C"/>
</dbReference>
<evidence type="ECO:0000256" key="2">
    <source>
        <dbReference type="ARBA" id="ARBA00022485"/>
    </source>
</evidence>
<evidence type="ECO:0000256" key="13">
    <source>
        <dbReference type="HAMAP-Rule" id="MF_00942"/>
    </source>
</evidence>
<dbReference type="HOGENOM" id="CLU_012862_3_4_2"/>
<dbReference type="GO" id="GO:0000703">
    <property type="term" value="F:oxidized pyrimidine nucleobase lesion DNA N-glycosylase activity"/>
    <property type="evidence" value="ECO:0007669"/>
    <property type="project" value="TreeGrafter"/>
</dbReference>
<dbReference type="Gene3D" id="1.10.340.30">
    <property type="entry name" value="Hypothetical protein, domain 2"/>
    <property type="match status" value="1"/>
</dbReference>
<dbReference type="CDD" id="cd00056">
    <property type="entry name" value="ENDO3c"/>
    <property type="match status" value="1"/>
</dbReference>
<dbReference type="EMBL" id="DP000238">
    <property type="protein sequence ID" value="ABK78515.1"/>
    <property type="molecule type" value="Genomic_DNA"/>
</dbReference>
<evidence type="ECO:0000256" key="12">
    <source>
        <dbReference type="ARBA" id="ARBA00052915"/>
    </source>
</evidence>
<comment type="catalytic activity">
    <reaction evidence="13">
        <text>2'-deoxyribonucleotide-(2'-deoxyribose 5'-phosphate)-2'-deoxyribonucleotide-DNA = a 3'-end 2'-deoxyribonucleotide-(2,3-dehydro-2,3-deoxyribose 5'-phosphate)-DNA + a 5'-end 5'-phospho-2'-deoxyribonucleoside-DNA + H(+)</text>
        <dbReference type="Rhea" id="RHEA:66592"/>
        <dbReference type="Rhea" id="RHEA-COMP:13180"/>
        <dbReference type="Rhea" id="RHEA-COMP:16897"/>
        <dbReference type="Rhea" id="RHEA-COMP:17067"/>
        <dbReference type="ChEBI" id="CHEBI:15378"/>
        <dbReference type="ChEBI" id="CHEBI:136412"/>
        <dbReference type="ChEBI" id="CHEBI:157695"/>
        <dbReference type="ChEBI" id="CHEBI:167181"/>
        <dbReference type="EC" id="4.2.99.18"/>
    </reaction>
</comment>
<gene>
    <name evidence="13" type="primary">nth</name>
    <name evidence="16" type="ordered locus">CENSYa_1906</name>
</gene>
<dbReference type="InterPro" id="IPR003651">
    <property type="entry name" value="Endonuclease3_FeS-loop_motif"/>
</dbReference>
<keyword evidence="17" id="KW-1185">Reference proteome</keyword>
<evidence type="ECO:0000313" key="17">
    <source>
        <dbReference type="Proteomes" id="UP000000758"/>
    </source>
</evidence>
<keyword evidence="9 13" id="KW-0234">DNA repair</keyword>
<dbReference type="PANTHER" id="PTHR43286:SF1">
    <property type="entry name" value="ENDONUCLEASE III-LIKE PROTEIN 1"/>
    <property type="match status" value="1"/>
</dbReference>
<dbReference type="InterPro" id="IPR003265">
    <property type="entry name" value="HhH-GPD_domain"/>
</dbReference>
<keyword evidence="16" id="KW-0540">Nuclease</keyword>
<feature type="region of interest" description="Disordered" evidence="14">
    <location>
        <begin position="217"/>
        <end position="277"/>
    </location>
</feature>
<evidence type="ECO:0000256" key="5">
    <source>
        <dbReference type="ARBA" id="ARBA00022801"/>
    </source>
</evidence>
<dbReference type="HAMAP" id="MF_00942">
    <property type="entry name" value="Nth"/>
    <property type="match status" value="1"/>
</dbReference>
<reference evidence="16 17" key="1">
    <citation type="journal article" date="2006" name="Proc. Natl. Acad. Sci. U.S.A.">
        <title>Genomic analysis of the uncultivated marine crenarchaeote Cenarchaeum symbiosum.</title>
        <authorList>
            <person name="Hallam S.J."/>
            <person name="Konstantinidis K.T."/>
            <person name="Putnam N."/>
            <person name="Schleper C."/>
            <person name="Watanabe Y."/>
            <person name="Sugahara J."/>
            <person name="Preston C."/>
            <person name="de la Torre J."/>
            <person name="Richardson P.M."/>
            <person name="DeLong E.F."/>
        </authorList>
    </citation>
    <scope>NUCLEOTIDE SEQUENCE [LARGE SCALE GENOMIC DNA]</scope>
    <source>
        <strain evidence="17">A</strain>
    </source>
</reference>
<dbReference type="GO" id="GO:0046872">
    <property type="term" value="F:metal ion binding"/>
    <property type="evidence" value="ECO:0007669"/>
    <property type="project" value="UniProtKB-KW"/>
</dbReference>
<feature type="domain" description="HhH-GPD" evidence="15">
    <location>
        <begin position="42"/>
        <end position="189"/>
    </location>
</feature>
<keyword evidence="16" id="KW-0255">Endonuclease</keyword>
<dbReference type="Gene3D" id="1.10.1670.10">
    <property type="entry name" value="Helix-hairpin-Helix base-excision DNA repair enzymes (C-terminal)"/>
    <property type="match status" value="1"/>
</dbReference>
<evidence type="ECO:0000259" key="15">
    <source>
        <dbReference type="SMART" id="SM00478"/>
    </source>
</evidence>
<dbReference type="Proteomes" id="UP000000758">
    <property type="component" value="Chromosome"/>
</dbReference>
<dbReference type="EnsemblBacteria" id="ABK78515">
    <property type="protein sequence ID" value="ABK78515"/>
    <property type="gene ID" value="CENSYa_1906"/>
</dbReference>
<feature type="binding site" evidence="13">
    <location>
        <position position="207"/>
    </location>
    <ligand>
        <name>[4Fe-4S] cluster</name>
        <dbReference type="ChEBI" id="CHEBI:49883"/>
    </ligand>
</feature>
<dbReference type="FunFam" id="1.10.340.30:FF:000001">
    <property type="entry name" value="Endonuclease III"/>
    <property type="match status" value="1"/>
</dbReference>